<evidence type="ECO:0000313" key="3">
    <source>
        <dbReference type="EMBL" id="GFS19555.1"/>
    </source>
</evidence>
<organism evidence="3 4">
    <name type="scientific">Elysia marginata</name>
    <dbReference type="NCBI Taxonomy" id="1093978"/>
    <lineage>
        <taxon>Eukaryota</taxon>
        <taxon>Metazoa</taxon>
        <taxon>Spiralia</taxon>
        <taxon>Lophotrochozoa</taxon>
        <taxon>Mollusca</taxon>
        <taxon>Gastropoda</taxon>
        <taxon>Heterobranchia</taxon>
        <taxon>Euthyneura</taxon>
        <taxon>Panpulmonata</taxon>
        <taxon>Sacoglossa</taxon>
        <taxon>Placobranchoidea</taxon>
        <taxon>Plakobranchidae</taxon>
        <taxon>Elysia</taxon>
    </lineage>
</organism>
<comment type="caution">
    <text evidence="3">The sequence shown here is derived from an EMBL/GenBank/DDBJ whole genome shotgun (WGS) entry which is preliminary data.</text>
</comment>
<feature type="domain" description="Cationic amino acid transporter C-terminal" evidence="2">
    <location>
        <begin position="14"/>
        <end position="56"/>
    </location>
</feature>
<reference evidence="3 4" key="1">
    <citation type="journal article" date="2021" name="Elife">
        <title>Chloroplast acquisition without the gene transfer in kleptoplastic sea slugs, Plakobranchus ocellatus.</title>
        <authorList>
            <person name="Maeda T."/>
            <person name="Takahashi S."/>
            <person name="Yoshida T."/>
            <person name="Shimamura S."/>
            <person name="Takaki Y."/>
            <person name="Nagai Y."/>
            <person name="Toyoda A."/>
            <person name="Suzuki Y."/>
            <person name="Arimoto A."/>
            <person name="Ishii H."/>
            <person name="Satoh N."/>
            <person name="Nishiyama T."/>
            <person name="Hasebe M."/>
            <person name="Maruyama T."/>
            <person name="Minagawa J."/>
            <person name="Obokata J."/>
            <person name="Shigenobu S."/>
        </authorList>
    </citation>
    <scope>NUCLEOTIDE SEQUENCE [LARGE SCALE GENOMIC DNA]</scope>
</reference>
<dbReference type="Pfam" id="PF13906">
    <property type="entry name" value="AA_permease_C"/>
    <property type="match status" value="1"/>
</dbReference>
<name>A0AAV4JB86_9GAST</name>
<feature type="transmembrane region" description="Helical" evidence="1">
    <location>
        <begin position="33"/>
        <end position="53"/>
    </location>
</feature>
<sequence length="97" mass="11144">MSTRLRGIQAALAPLVSIFTAFINLYLMASLRLAAWGFFLIWMVLGLLIYYLYGKKPAWLGWIRRKSSHDEKVGLLEEHSEKEKSITFQEESLLIGP</sequence>
<accession>A0AAV4JB86</accession>
<gene>
    <name evidence="3" type="ORF">ElyMa_006876000</name>
</gene>
<evidence type="ECO:0000256" key="1">
    <source>
        <dbReference type="SAM" id="Phobius"/>
    </source>
</evidence>
<dbReference type="InterPro" id="IPR029485">
    <property type="entry name" value="CAT_C"/>
</dbReference>
<dbReference type="AlphaFoldDB" id="A0AAV4JB86"/>
<proteinExistence type="predicted"/>
<keyword evidence="1" id="KW-0812">Transmembrane</keyword>
<protein>
    <submittedName>
        <fullName evidence="3">Amino acid transporter</fullName>
    </submittedName>
</protein>
<dbReference type="EMBL" id="BMAT01013759">
    <property type="protein sequence ID" value="GFS19555.1"/>
    <property type="molecule type" value="Genomic_DNA"/>
</dbReference>
<evidence type="ECO:0000313" key="4">
    <source>
        <dbReference type="Proteomes" id="UP000762676"/>
    </source>
</evidence>
<keyword evidence="1" id="KW-0472">Membrane</keyword>
<dbReference type="Proteomes" id="UP000762676">
    <property type="component" value="Unassembled WGS sequence"/>
</dbReference>
<evidence type="ECO:0000259" key="2">
    <source>
        <dbReference type="Pfam" id="PF13906"/>
    </source>
</evidence>
<keyword evidence="1" id="KW-1133">Transmembrane helix</keyword>
<feature type="transmembrane region" description="Helical" evidence="1">
    <location>
        <begin position="7"/>
        <end position="27"/>
    </location>
</feature>
<keyword evidence="4" id="KW-1185">Reference proteome</keyword>